<feature type="signal peptide" evidence="1">
    <location>
        <begin position="1"/>
        <end position="26"/>
    </location>
</feature>
<dbReference type="GO" id="GO:0004568">
    <property type="term" value="F:chitinase activity"/>
    <property type="evidence" value="ECO:0007669"/>
    <property type="project" value="TreeGrafter"/>
</dbReference>
<dbReference type="GO" id="GO:0005975">
    <property type="term" value="P:carbohydrate metabolic process"/>
    <property type="evidence" value="ECO:0007669"/>
    <property type="project" value="InterPro"/>
</dbReference>
<dbReference type="GO" id="GO:0006032">
    <property type="term" value="P:chitin catabolic process"/>
    <property type="evidence" value="ECO:0007669"/>
    <property type="project" value="TreeGrafter"/>
</dbReference>
<reference evidence="3 4" key="1">
    <citation type="journal article" date="2015" name="Genome Biol. Evol.">
        <title>Comparative Genomics of a Bacterivorous Green Alga Reveals Evolutionary Causalities and Consequences of Phago-Mixotrophic Mode of Nutrition.</title>
        <authorList>
            <person name="Burns J.A."/>
            <person name="Paasch A."/>
            <person name="Narechania A."/>
            <person name="Kim E."/>
        </authorList>
    </citation>
    <scope>NUCLEOTIDE SEQUENCE [LARGE SCALE GENOMIC DNA]</scope>
    <source>
        <strain evidence="3 4">PLY_AMNH</strain>
    </source>
</reference>
<comment type="caution">
    <text evidence="3">The sequence shown here is derived from an EMBL/GenBank/DDBJ whole genome shotgun (WGS) entry which is preliminary data.</text>
</comment>
<evidence type="ECO:0000259" key="2">
    <source>
        <dbReference type="PROSITE" id="PS51910"/>
    </source>
</evidence>
<dbReference type="CDD" id="cd00598">
    <property type="entry name" value="GH18_chitinase-like"/>
    <property type="match status" value="1"/>
</dbReference>
<sequence>MPRDAIVPVVVRILLFLGSLLAMCHALGSPNGVSLPEAGNTRDDFAVLAYLPEWRYGGANWDTICRHVSHLILFSLEVKHDGSIGALDRIPNKMLMAEAQEAATEHNTALLICFGGNGRSQGFSRMVASSAARKKFLRNLVGLMDKHALDGVDYNWEYPGYEMGRGYLSDKEIKADYKGLMKLFQETRALLGPRAPITMSYYPDGRQEELLRKGEAAAQVDYLMMMSYDQNGKHHSEARWGNKMIDQGVSVLPPNQLDAR</sequence>
<evidence type="ECO:0000313" key="3">
    <source>
        <dbReference type="EMBL" id="KAK3275500.1"/>
    </source>
</evidence>
<dbReference type="InterPro" id="IPR050314">
    <property type="entry name" value="Glycosyl_Hydrlase_18"/>
</dbReference>
<dbReference type="AlphaFoldDB" id="A0AAE0GC55"/>
<dbReference type="Pfam" id="PF00704">
    <property type="entry name" value="Glyco_hydro_18"/>
    <property type="match status" value="1"/>
</dbReference>
<accession>A0AAE0GC55</accession>
<dbReference type="PANTHER" id="PTHR11177:SF317">
    <property type="entry name" value="CHITINASE 12-RELATED"/>
    <property type="match status" value="1"/>
</dbReference>
<feature type="domain" description="GH18" evidence="2">
    <location>
        <begin position="45"/>
        <end position="260"/>
    </location>
</feature>
<dbReference type="GO" id="GO:0008061">
    <property type="term" value="F:chitin binding"/>
    <property type="evidence" value="ECO:0007669"/>
    <property type="project" value="TreeGrafter"/>
</dbReference>
<dbReference type="GO" id="GO:0005576">
    <property type="term" value="C:extracellular region"/>
    <property type="evidence" value="ECO:0007669"/>
    <property type="project" value="TreeGrafter"/>
</dbReference>
<organism evidence="3 4">
    <name type="scientific">Cymbomonas tetramitiformis</name>
    <dbReference type="NCBI Taxonomy" id="36881"/>
    <lineage>
        <taxon>Eukaryota</taxon>
        <taxon>Viridiplantae</taxon>
        <taxon>Chlorophyta</taxon>
        <taxon>Pyramimonadophyceae</taxon>
        <taxon>Pyramimonadales</taxon>
        <taxon>Pyramimonadaceae</taxon>
        <taxon>Cymbomonas</taxon>
    </lineage>
</organism>
<dbReference type="PANTHER" id="PTHR11177">
    <property type="entry name" value="CHITINASE"/>
    <property type="match status" value="1"/>
</dbReference>
<dbReference type="InterPro" id="IPR017853">
    <property type="entry name" value="GH"/>
</dbReference>
<dbReference type="InterPro" id="IPR001223">
    <property type="entry name" value="Glyco_hydro18_cat"/>
</dbReference>
<dbReference type="Gene3D" id="3.20.20.80">
    <property type="entry name" value="Glycosidases"/>
    <property type="match status" value="1"/>
</dbReference>
<feature type="chain" id="PRO_5042286596" description="GH18 domain-containing protein" evidence="1">
    <location>
        <begin position="27"/>
        <end position="260"/>
    </location>
</feature>
<protein>
    <recommendedName>
        <fullName evidence="2">GH18 domain-containing protein</fullName>
    </recommendedName>
</protein>
<proteinExistence type="predicted"/>
<evidence type="ECO:0000313" key="4">
    <source>
        <dbReference type="Proteomes" id="UP001190700"/>
    </source>
</evidence>
<dbReference type="EMBL" id="LGRX02007188">
    <property type="protein sequence ID" value="KAK3275500.1"/>
    <property type="molecule type" value="Genomic_DNA"/>
</dbReference>
<name>A0AAE0GC55_9CHLO</name>
<dbReference type="SUPFAM" id="SSF51445">
    <property type="entry name" value="(Trans)glycosidases"/>
    <property type="match status" value="1"/>
</dbReference>
<evidence type="ECO:0000256" key="1">
    <source>
        <dbReference type="SAM" id="SignalP"/>
    </source>
</evidence>
<dbReference type="PROSITE" id="PS51910">
    <property type="entry name" value="GH18_2"/>
    <property type="match status" value="1"/>
</dbReference>
<keyword evidence="1" id="KW-0732">Signal</keyword>
<dbReference type="Proteomes" id="UP001190700">
    <property type="component" value="Unassembled WGS sequence"/>
</dbReference>
<gene>
    <name evidence="3" type="ORF">CYMTET_16372</name>
</gene>
<keyword evidence="4" id="KW-1185">Reference proteome</keyword>